<dbReference type="Proteomes" id="UP001519310">
    <property type="component" value="Unassembled WGS sequence"/>
</dbReference>
<organism evidence="1 2">
    <name type="scientific">Streptomyces avidinii</name>
    <dbReference type="NCBI Taxonomy" id="1895"/>
    <lineage>
        <taxon>Bacteria</taxon>
        <taxon>Bacillati</taxon>
        <taxon>Actinomycetota</taxon>
        <taxon>Actinomycetes</taxon>
        <taxon>Kitasatosporales</taxon>
        <taxon>Streptomycetaceae</taxon>
        <taxon>Streptomyces</taxon>
    </lineage>
</organism>
<name>A0ABS4L030_STRAV</name>
<sequence>MTVRPERNKEDPMSAIKTSAKQFKYVMGAMTAVFFATCSAS</sequence>
<gene>
    <name evidence="1" type="ORF">J2Z77_001428</name>
</gene>
<evidence type="ECO:0000313" key="2">
    <source>
        <dbReference type="Proteomes" id="UP001519310"/>
    </source>
</evidence>
<evidence type="ECO:0000313" key="1">
    <source>
        <dbReference type="EMBL" id="MBP2035641.1"/>
    </source>
</evidence>
<accession>A0ABS4L030</accession>
<reference evidence="1 2" key="1">
    <citation type="submission" date="2021-03" db="EMBL/GenBank/DDBJ databases">
        <title>Genomic Encyclopedia of Type Strains, Phase IV (KMG-IV): sequencing the most valuable type-strain genomes for metagenomic binning, comparative biology and taxonomic classification.</title>
        <authorList>
            <person name="Goeker M."/>
        </authorList>
    </citation>
    <scope>NUCLEOTIDE SEQUENCE [LARGE SCALE GENOMIC DNA]</scope>
    <source>
        <strain evidence="1 2">DSM 40526</strain>
    </source>
</reference>
<proteinExistence type="predicted"/>
<dbReference type="EMBL" id="JAGGLQ010000002">
    <property type="protein sequence ID" value="MBP2035641.1"/>
    <property type="molecule type" value="Genomic_DNA"/>
</dbReference>
<comment type="caution">
    <text evidence="1">The sequence shown here is derived from an EMBL/GenBank/DDBJ whole genome shotgun (WGS) entry which is preliminary data.</text>
</comment>
<keyword evidence="2" id="KW-1185">Reference proteome</keyword>
<protein>
    <submittedName>
        <fullName evidence="1">Uncharacterized protein</fullName>
    </submittedName>
</protein>